<protein>
    <submittedName>
        <fullName evidence="2">Uncharacterized protein</fullName>
    </submittedName>
</protein>
<sequence length="107" mass="11194">MRVLYSLDGAWRVEIDTTPLAYDALGGTVVRIRYEGVLVAEVDSVHDLRRALPPGLLLRFADDGGERADPTALVPTTTEPPTDTGATPSGDAGTGPGDVAPPRPDIA</sequence>
<comment type="caution">
    <text evidence="2">The sequence shown here is derived from an EMBL/GenBank/DDBJ whole genome shotgun (WGS) entry which is preliminary data.</text>
</comment>
<dbReference type="EMBL" id="BOMB01000010">
    <property type="protein sequence ID" value="GID10997.1"/>
    <property type="molecule type" value="Genomic_DNA"/>
</dbReference>
<evidence type="ECO:0000313" key="3">
    <source>
        <dbReference type="Proteomes" id="UP000612808"/>
    </source>
</evidence>
<dbReference type="AlphaFoldDB" id="A0A8J3J2X4"/>
<accession>A0A8J3J2X4</accession>
<reference evidence="2" key="1">
    <citation type="submission" date="2021-01" db="EMBL/GenBank/DDBJ databases">
        <title>Whole genome shotgun sequence of Actinocatenispora rupis NBRC 107355.</title>
        <authorList>
            <person name="Komaki H."/>
            <person name="Tamura T."/>
        </authorList>
    </citation>
    <scope>NUCLEOTIDE SEQUENCE</scope>
    <source>
        <strain evidence="2">NBRC 107355</strain>
    </source>
</reference>
<evidence type="ECO:0000313" key="2">
    <source>
        <dbReference type="EMBL" id="GID10997.1"/>
    </source>
</evidence>
<gene>
    <name evidence="2" type="ORF">Aru02nite_18860</name>
</gene>
<proteinExistence type="predicted"/>
<name>A0A8J3J2X4_9ACTN</name>
<evidence type="ECO:0000256" key="1">
    <source>
        <dbReference type="SAM" id="MobiDB-lite"/>
    </source>
</evidence>
<dbReference type="RefSeq" id="WP_203656680.1">
    <property type="nucleotide sequence ID" value="NZ_BAAAZM010000004.1"/>
</dbReference>
<dbReference type="Proteomes" id="UP000612808">
    <property type="component" value="Unassembled WGS sequence"/>
</dbReference>
<keyword evidence="3" id="KW-1185">Reference proteome</keyword>
<feature type="compositionally biased region" description="Low complexity" evidence="1">
    <location>
        <begin position="75"/>
        <end position="88"/>
    </location>
</feature>
<feature type="region of interest" description="Disordered" evidence="1">
    <location>
        <begin position="62"/>
        <end position="107"/>
    </location>
</feature>
<organism evidence="2 3">
    <name type="scientific">Actinocatenispora rupis</name>
    <dbReference type="NCBI Taxonomy" id="519421"/>
    <lineage>
        <taxon>Bacteria</taxon>
        <taxon>Bacillati</taxon>
        <taxon>Actinomycetota</taxon>
        <taxon>Actinomycetes</taxon>
        <taxon>Micromonosporales</taxon>
        <taxon>Micromonosporaceae</taxon>
        <taxon>Actinocatenispora</taxon>
    </lineage>
</organism>